<organism evidence="1 2">
    <name type="scientific">Manduca sexta</name>
    <name type="common">Tobacco hawkmoth</name>
    <name type="synonym">Tobacco hornworm</name>
    <dbReference type="NCBI Taxonomy" id="7130"/>
    <lineage>
        <taxon>Eukaryota</taxon>
        <taxon>Metazoa</taxon>
        <taxon>Ecdysozoa</taxon>
        <taxon>Arthropoda</taxon>
        <taxon>Hexapoda</taxon>
        <taxon>Insecta</taxon>
        <taxon>Pterygota</taxon>
        <taxon>Neoptera</taxon>
        <taxon>Endopterygota</taxon>
        <taxon>Lepidoptera</taxon>
        <taxon>Glossata</taxon>
        <taxon>Ditrysia</taxon>
        <taxon>Bombycoidea</taxon>
        <taxon>Sphingidae</taxon>
        <taxon>Sphinginae</taxon>
        <taxon>Sphingini</taxon>
        <taxon>Manduca</taxon>
    </lineage>
</organism>
<name>A0A921YYW5_MANSE</name>
<keyword evidence="2" id="KW-1185">Reference proteome</keyword>
<proteinExistence type="predicted"/>
<protein>
    <submittedName>
        <fullName evidence="1">Uncharacterized protein</fullName>
    </submittedName>
</protein>
<sequence length="213" mass="24391">MKHVTNHINRHIQLVRVHSCDQVLIMYRILFCGLLALVVHGQRDQMIGPGLWNILNIYKYEGEGQDEFYLDYDIVKRRLNRTHEGYNISCDLQKDFDDSHAMHIDICKKVDGGCKPYQILDDDSVVHFIEQHSKENLENLLTAAGVDPPEFPIPKGKYTVNNFIIDYCDLPPNGPYGEYEAVACIMKDAVKALCVVTNVEFVEDDDDVCGRND</sequence>
<reference evidence="1" key="2">
    <citation type="submission" date="2020-12" db="EMBL/GenBank/DDBJ databases">
        <authorList>
            <person name="Kanost M."/>
        </authorList>
    </citation>
    <scope>NUCLEOTIDE SEQUENCE</scope>
</reference>
<accession>A0A921YYW5</accession>
<evidence type="ECO:0000313" key="1">
    <source>
        <dbReference type="EMBL" id="KAG6448438.1"/>
    </source>
</evidence>
<dbReference type="EMBL" id="JH668357">
    <property type="protein sequence ID" value="KAG6448438.1"/>
    <property type="molecule type" value="Genomic_DNA"/>
</dbReference>
<comment type="caution">
    <text evidence="1">The sequence shown here is derived from an EMBL/GenBank/DDBJ whole genome shotgun (WGS) entry which is preliminary data.</text>
</comment>
<evidence type="ECO:0000313" key="2">
    <source>
        <dbReference type="Proteomes" id="UP000791440"/>
    </source>
</evidence>
<dbReference type="Proteomes" id="UP000791440">
    <property type="component" value="Unassembled WGS sequence"/>
</dbReference>
<dbReference type="AlphaFoldDB" id="A0A921YYW5"/>
<reference evidence="1" key="1">
    <citation type="journal article" date="2016" name="Insect Biochem. Mol. Biol.">
        <title>Multifaceted biological insights from a draft genome sequence of the tobacco hornworm moth, Manduca sexta.</title>
        <authorList>
            <person name="Kanost M.R."/>
            <person name="Arrese E.L."/>
            <person name="Cao X."/>
            <person name="Chen Y.R."/>
            <person name="Chellapilla S."/>
            <person name="Goldsmith M.R."/>
            <person name="Grosse-Wilde E."/>
            <person name="Heckel D.G."/>
            <person name="Herndon N."/>
            <person name="Jiang H."/>
            <person name="Papanicolaou A."/>
            <person name="Qu J."/>
            <person name="Soulages J.L."/>
            <person name="Vogel H."/>
            <person name="Walters J."/>
            <person name="Waterhouse R.M."/>
            <person name="Ahn S.J."/>
            <person name="Almeida F.C."/>
            <person name="An C."/>
            <person name="Aqrawi P."/>
            <person name="Bretschneider A."/>
            <person name="Bryant W.B."/>
            <person name="Bucks S."/>
            <person name="Chao H."/>
            <person name="Chevignon G."/>
            <person name="Christen J.M."/>
            <person name="Clarke D.F."/>
            <person name="Dittmer N.T."/>
            <person name="Ferguson L.C.F."/>
            <person name="Garavelou S."/>
            <person name="Gordon K.H.J."/>
            <person name="Gunaratna R.T."/>
            <person name="Han Y."/>
            <person name="Hauser F."/>
            <person name="He Y."/>
            <person name="Heidel-Fischer H."/>
            <person name="Hirsh A."/>
            <person name="Hu Y."/>
            <person name="Jiang H."/>
            <person name="Kalra D."/>
            <person name="Klinner C."/>
            <person name="Konig C."/>
            <person name="Kovar C."/>
            <person name="Kroll A.R."/>
            <person name="Kuwar S.S."/>
            <person name="Lee S.L."/>
            <person name="Lehman R."/>
            <person name="Li K."/>
            <person name="Li Z."/>
            <person name="Liang H."/>
            <person name="Lovelace S."/>
            <person name="Lu Z."/>
            <person name="Mansfield J.H."/>
            <person name="McCulloch K.J."/>
            <person name="Mathew T."/>
            <person name="Morton B."/>
            <person name="Muzny D.M."/>
            <person name="Neunemann D."/>
            <person name="Ongeri F."/>
            <person name="Pauchet Y."/>
            <person name="Pu L.L."/>
            <person name="Pyrousis I."/>
            <person name="Rao X.J."/>
            <person name="Redding A."/>
            <person name="Roesel C."/>
            <person name="Sanchez-Gracia A."/>
            <person name="Schaack S."/>
            <person name="Shukla A."/>
            <person name="Tetreau G."/>
            <person name="Wang Y."/>
            <person name="Xiong G.H."/>
            <person name="Traut W."/>
            <person name="Walsh T.K."/>
            <person name="Worley K.C."/>
            <person name="Wu D."/>
            <person name="Wu W."/>
            <person name="Wu Y.Q."/>
            <person name="Zhang X."/>
            <person name="Zou Z."/>
            <person name="Zucker H."/>
            <person name="Briscoe A.D."/>
            <person name="Burmester T."/>
            <person name="Clem R.J."/>
            <person name="Feyereisen R."/>
            <person name="Grimmelikhuijzen C.J.P."/>
            <person name="Hamodrakas S.J."/>
            <person name="Hansson B.S."/>
            <person name="Huguet E."/>
            <person name="Jermiin L.S."/>
            <person name="Lan Q."/>
            <person name="Lehman H.K."/>
            <person name="Lorenzen M."/>
            <person name="Merzendorfer H."/>
            <person name="Michalopoulos I."/>
            <person name="Morton D.B."/>
            <person name="Muthukrishnan S."/>
            <person name="Oakeshott J.G."/>
            <person name="Palmer W."/>
            <person name="Park Y."/>
            <person name="Passarelli A.L."/>
            <person name="Rozas J."/>
            <person name="Schwartz L.M."/>
            <person name="Smith W."/>
            <person name="Southgate A."/>
            <person name="Vilcinskas A."/>
            <person name="Vogt R."/>
            <person name="Wang P."/>
            <person name="Werren J."/>
            <person name="Yu X.Q."/>
            <person name="Zhou J.J."/>
            <person name="Brown S.J."/>
            <person name="Scherer S.E."/>
            <person name="Richards S."/>
            <person name="Blissard G.W."/>
        </authorList>
    </citation>
    <scope>NUCLEOTIDE SEQUENCE</scope>
</reference>
<dbReference type="OrthoDB" id="8179976at2759"/>
<gene>
    <name evidence="1" type="ORF">O3G_MSEX005494</name>
</gene>